<name>A0A919S282_9CLOT</name>
<dbReference type="CDD" id="cd16914">
    <property type="entry name" value="EcfT"/>
    <property type="match status" value="1"/>
</dbReference>
<feature type="transmembrane region" description="Helical" evidence="5">
    <location>
        <begin position="72"/>
        <end position="93"/>
    </location>
</feature>
<dbReference type="AlphaFoldDB" id="A0A919S282"/>
<protein>
    <submittedName>
        <fullName evidence="6">Energy-coupling factor transporter transmembrane protein EcfT</fullName>
    </submittedName>
</protein>
<feature type="transmembrane region" description="Helical" evidence="5">
    <location>
        <begin position="105"/>
        <end position="125"/>
    </location>
</feature>
<proteinExistence type="predicted"/>
<dbReference type="Proteomes" id="UP000679179">
    <property type="component" value="Unassembled WGS sequence"/>
</dbReference>
<comment type="caution">
    <text evidence="6">The sequence shown here is derived from an EMBL/GenBank/DDBJ whole genome shotgun (WGS) entry which is preliminary data.</text>
</comment>
<dbReference type="EMBL" id="BOPZ01000015">
    <property type="protein sequence ID" value="GIM29243.1"/>
    <property type="molecule type" value="Genomic_DNA"/>
</dbReference>
<feature type="transmembrane region" description="Helical" evidence="5">
    <location>
        <begin position="243"/>
        <end position="260"/>
    </location>
</feature>
<keyword evidence="2 5" id="KW-0812">Transmembrane</keyword>
<evidence type="ECO:0000256" key="5">
    <source>
        <dbReference type="SAM" id="Phobius"/>
    </source>
</evidence>
<organism evidence="6 7">
    <name type="scientific">Clostridium polyendosporum</name>
    <dbReference type="NCBI Taxonomy" id="69208"/>
    <lineage>
        <taxon>Bacteria</taxon>
        <taxon>Bacillati</taxon>
        <taxon>Bacillota</taxon>
        <taxon>Clostridia</taxon>
        <taxon>Eubacteriales</taxon>
        <taxon>Clostridiaceae</taxon>
        <taxon>Clostridium</taxon>
    </lineage>
</organism>
<dbReference type="RefSeq" id="WP_212903950.1">
    <property type="nucleotide sequence ID" value="NZ_BOPZ01000015.1"/>
</dbReference>
<reference evidence="6" key="1">
    <citation type="submission" date="2021-03" db="EMBL/GenBank/DDBJ databases">
        <title>Taxonomic study of Clostridium polyendosporum from meadow-gley soil under rice.</title>
        <authorList>
            <person name="Kobayashi H."/>
            <person name="Tanizawa Y."/>
            <person name="Yagura M."/>
        </authorList>
    </citation>
    <scope>NUCLEOTIDE SEQUENCE</scope>
    <source>
        <strain evidence="6">JCM 30710</strain>
    </source>
</reference>
<dbReference type="PANTHER" id="PTHR33514">
    <property type="entry name" value="PROTEIN ABCI12, CHLOROPLASTIC"/>
    <property type="match status" value="1"/>
</dbReference>
<evidence type="ECO:0000256" key="2">
    <source>
        <dbReference type="ARBA" id="ARBA00022692"/>
    </source>
</evidence>
<gene>
    <name evidence="6" type="primary">cbiQ_3</name>
    <name evidence="6" type="ORF">CPJCM30710_19090</name>
</gene>
<dbReference type="Pfam" id="PF02361">
    <property type="entry name" value="CbiQ"/>
    <property type="match status" value="1"/>
</dbReference>
<evidence type="ECO:0000313" key="6">
    <source>
        <dbReference type="EMBL" id="GIM29243.1"/>
    </source>
</evidence>
<evidence type="ECO:0000256" key="3">
    <source>
        <dbReference type="ARBA" id="ARBA00022989"/>
    </source>
</evidence>
<evidence type="ECO:0000256" key="1">
    <source>
        <dbReference type="ARBA" id="ARBA00004141"/>
    </source>
</evidence>
<dbReference type="PANTHER" id="PTHR33514:SF13">
    <property type="entry name" value="PROTEIN ABCI12, CHLOROPLASTIC"/>
    <property type="match status" value="1"/>
</dbReference>
<feature type="transmembrane region" description="Helical" evidence="5">
    <location>
        <begin position="42"/>
        <end position="60"/>
    </location>
</feature>
<dbReference type="InterPro" id="IPR003339">
    <property type="entry name" value="ABC/ECF_trnsptr_transmembrane"/>
</dbReference>
<keyword evidence="3 5" id="KW-1133">Transmembrane helix</keyword>
<keyword evidence="4 5" id="KW-0472">Membrane</keyword>
<dbReference type="GO" id="GO:0005886">
    <property type="term" value="C:plasma membrane"/>
    <property type="evidence" value="ECO:0007669"/>
    <property type="project" value="TreeGrafter"/>
</dbReference>
<evidence type="ECO:0000313" key="7">
    <source>
        <dbReference type="Proteomes" id="UP000679179"/>
    </source>
</evidence>
<evidence type="ECO:0000256" key="4">
    <source>
        <dbReference type="ARBA" id="ARBA00023136"/>
    </source>
</evidence>
<keyword evidence="7" id="KW-1185">Reference proteome</keyword>
<accession>A0A919S282</accession>
<sequence length="261" mass="29252">MDMLKPGQYIKENSIVHNLDPRTKLIYCMFIASSTLINSNGLIILLNICTLILAMLLSWINIYKFFLRLKSLILLFVMTFIFQSILTDGEILFHIGTINFTKQGVYLGIITAFRFMAIYLCSTILTMTTSPMKLASGLESLFSPLVKLHIPVNQLSMMISISLRFIPTIIEETENIKCAQKSRGAQFESGSFFVKLKSMLAVVIPVLAASLQRANDLAIAMESRCYHGKSSSKIDTGLHYKRIDIIVIGVVLLNLIVCLIT</sequence>
<comment type="subcellular location">
    <subcellularLocation>
        <location evidence="1">Membrane</location>
        <topology evidence="1">Multi-pass membrane protein</topology>
    </subcellularLocation>
</comment>